<evidence type="ECO:0000259" key="1">
    <source>
        <dbReference type="PROSITE" id="PS50943"/>
    </source>
</evidence>
<organism evidence="2 3">
    <name type="scientific">Thermopolyspora flexuosa</name>
    <dbReference type="NCBI Taxonomy" id="103836"/>
    <lineage>
        <taxon>Bacteria</taxon>
        <taxon>Bacillati</taxon>
        <taxon>Actinomycetota</taxon>
        <taxon>Actinomycetes</taxon>
        <taxon>Streptosporangiales</taxon>
        <taxon>Streptosporangiaceae</taxon>
        <taxon>Thermopolyspora</taxon>
    </lineage>
</organism>
<evidence type="ECO:0000313" key="3">
    <source>
        <dbReference type="Proteomes" id="UP000319213"/>
    </source>
</evidence>
<sequence length="410" mass="43927">MSLRDLARETYWSFSQLAKWERGERRPPAEAIGRLDVVLEARGEIVAAGLRAAMAELAEVAGGSLEEKVSACGEDDVERRDAIRLLAGIGSGAAVPMPVLESVLERIERVLDERVDLDDWERTVAEYAYLNVRRPVGALVEDLAADVAAVARLLERGNPPRVQAGLLRVSAGLSGLLATEFGDLGNRRAARLSWRAARRAADASGDRELAVWVRAKEADDLRWFGAPAATIATQVDEAVALAGETPSYGLFRAHTVRAELAAARGDHGTARAAIRDFVRTAEGLPEDADAPDAAVSLFVSGHAGAFLDWHEAYVRTLIGDGRAAAVADRAIGGYPDDTPGPVALLRLMQAVHLVRERDVTAGLGRALDVVGSGSLTTARRHLAGKVLEALPEQARDLEAARELRRVREAA</sequence>
<dbReference type="Proteomes" id="UP000319213">
    <property type="component" value="Unassembled WGS sequence"/>
</dbReference>
<dbReference type="PROSITE" id="PS50943">
    <property type="entry name" value="HTH_CROC1"/>
    <property type="match status" value="1"/>
</dbReference>
<evidence type="ECO:0000313" key="2">
    <source>
        <dbReference type="EMBL" id="TQM76879.1"/>
    </source>
</evidence>
<dbReference type="InterPro" id="IPR001387">
    <property type="entry name" value="Cro/C1-type_HTH"/>
</dbReference>
<name>A0A543J227_9ACTN</name>
<dbReference type="AlphaFoldDB" id="A0A543J227"/>
<protein>
    <recommendedName>
        <fullName evidence="1">HTH cro/C1-type domain-containing protein</fullName>
    </recommendedName>
</protein>
<accession>A0A543J227</accession>
<comment type="caution">
    <text evidence="2">The sequence shown here is derived from an EMBL/GenBank/DDBJ whole genome shotgun (WGS) entry which is preliminary data.</text>
</comment>
<dbReference type="EMBL" id="VFPQ01000001">
    <property type="protein sequence ID" value="TQM76879.1"/>
    <property type="molecule type" value="Genomic_DNA"/>
</dbReference>
<feature type="domain" description="HTH cro/C1-type" evidence="1">
    <location>
        <begin position="1"/>
        <end position="46"/>
    </location>
</feature>
<keyword evidence="3" id="KW-1185">Reference proteome</keyword>
<reference evidence="2 3" key="1">
    <citation type="submission" date="2019-06" db="EMBL/GenBank/DDBJ databases">
        <title>Sequencing the genomes of 1000 actinobacteria strains.</title>
        <authorList>
            <person name="Klenk H.-P."/>
        </authorList>
    </citation>
    <scope>NUCLEOTIDE SEQUENCE [LARGE SCALE GENOMIC DNA]</scope>
    <source>
        <strain evidence="2 3">DSM 43186</strain>
    </source>
</reference>
<gene>
    <name evidence="2" type="ORF">FHX40_3630</name>
</gene>
<proteinExistence type="predicted"/>
<dbReference type="CDD" id="cd00093">
    <property type="entry name" value="HTH_XRE"/>
    <property type="match status" value="1"/>
</dbReference>